<dbReference type="GO" id="GO:0009922">
    <property type="term" value="F:fatty acid elongase activity"/>
    <property type="evidence" value="ECO:0007669"/>
    <property type="project" value="UniProtKB-EC"/>
</dbReference>
<dbReference type="GO" id="GO:0005789">
    <property type="term" value="C:endoplasmic reticulum membrane"/>
    <property type="evidence" value="ECO:0007669"/>
    <property type="project" value="TreeGrafter"/>
</dbReference>
<evidence type="ECO:0000256" key="9">
    <source>
        <dbReference type="ARBA" id="ARBA00023160"/>
    </source>
</evidence>
<dbReference type="GO" id="GO:0019367">
    <property type="term" value="P:fatty acid elongation, saturated fatty acid"/>
    <property type="evidence" value="ECO:0007669"/>
    <property type="project" value="TreeGrafter"/>
</dbReference>
<organism evidence="11 12">
    <name type="scientific">Alligator sinensis</name>
    <name type="common">Chinese alligator</name>
    <dbReference type="NCBI Taxonomy" id="38654"/>
    <lineage>
        <taxon>Eukaryota</taxon>
        <taxon>Metazoa</taxon>
        <taxon>Chordata</taxon>
        <taxon>Craniata</taxon>
        <taxon>Vertebrata</taxon>
        <taxon>Euteleostomi</taxon>
        <taxon>Archelosauria</taxon>
        <taxon>Archosauria</taxon>
        <taxon>Crocodylia</taxon>
        <taxon>Alligatoridae</taxon>
        <taxon>Alligatorinae</taxon>
        <taxon>Alligator</taxon>
    </lineage>
</organism>
<dbReference type="AlphaFoldDB" id="A0A3Q0H3W7"/>
<dbReference type="GeneID" id="102374102"/>
<dbReference type="EC" id="2.3.1.199" evidence="10"/>
<evidence type="ECO:0000256" key="10">
    <source>
        <dbReference type="RuleBase" id="RU361115"/>
    </source>
</evidence>
<comment type="subcellular location">
    <subcellularLocation>
        <location evidence="1">Membrane</location>
        <topology evidence="1">Multi-pass membrane protein</topology>
    </subcellularLocation>
</comment>
<dbReference type="GO" id="GO:0042761">
    <property type="term" value="P:very long-chain fatty acid biosynthetic process"/>
    <property type="evidence" value="ECO:0007669"/>
    <property type="project" value="TreeGrafter"/>
</dbReference>
<evidence type="ECO:0000256" key="1">
    <source>
        <dbReference type="ARBA" id="ARBA00004141"/>
    </source>
</evidence>
<gene>
    <name evidence="12" type="primary">ELOVL3</name>
</gene>
<dbReference type="PANTHER" id="PTHR11157">
    <property type="entry name" value="FATTY ACID ACYL TRANSFERASE-RELATED"/>
    <property type="match status" value="1"/>
</dbReference>
<evidence type="ECO:0000256" key="5">
    <source>
        <dbReference type="ARBA" id="ARBA00022832"/>
    </source>
</evidence>
<keyword evidence="5 10" id="KW-0276">Fatty acid metabolism</keyword>
<comment type="catalytic activity">
    <reaction evidence="10">
        <text>a very-long-chain acyl-CoA + malonyl-CoA + H(+) = a very-long-chain 3-oxoacyl-CoA + CO2 + CoA</text>
        <dbReference type="Rhea" id="RHEA:32727"/>
        <dbReference type="ChEBI" id="CHEBI:15378"/>
        <dbReference type="ChEBI" id="CHEBI:16526"/>
        <dbReference type="ChEBI" id="CHEBI:57287"/>
        <dbReference type="ChEBI" id="CHEBI:57384"/>
        <dbReference type="ChEBI" id="CHEBI:90725"/>
        <dbReference type="ChEBI" id="CHEBI:90736"/>
        <dbReference type="EC" id="2.3.1.199"/>
    </reaction>
</comment>
<dbReference type="GO" id="GO:0034625">
    <property type="term" value="P:fatty acid elongation, monounsaturated fatty acid"/>
    <property type="evidence" value="ECO:0007669"/>
    <property type="project" value="TreeGrafter"/>
</dbReference>
<evidence type="ECO:0000256" key="2">
    <source>
        <dbReference type="ARBA" id="ARBA00022516"/>
    </source>
</evidence>
<feature type="transmembrane region" description="Helical" evidence="10">
    <location>
        <begin position="34"/>
        <end position="53"/>
    </location>
</feature>
<reference evidence="12" key="1">
    <citation type="submission" date="2025-08" db="UniProtKB">
        <authorList>
            <consortium name="RefSeq"/>
        </authorList>
    </citation>
    <scope>IDENTIFICATION</scope>
</reference>
<feature type="transmembrane region" description="Helical" evidence="10">
    <location>
        <begin position="133"/>
        <end position="152"/>
    </location>
</feature>
<protein>
    <recommendedName>
        <fullName evidence="10">Elongation of very long chain fatty acids protein</fullName>
        <ecNumber evidence="10">2.3.1.199</ecNumber>
    </recommendedName>
    <alternativeName>
        <fullName evidence="10">Very-long-chain 3-oxoacyl-CoA synthase</fullName>
    </alternativeName>
</protein>
<dbReference type="InterPro" id="IPR002076">
    <property type="entry name" value="ELO_fam"/>
</dbReference>
<evidence type="ECO:0000256" key="3">
    <source>
        <dbReference type="ARBA" id="ARBA00022679"/>
    </source>
</evidence>
<dbReference type="InterPro" id="IPR030457">
    <property type="entry name" value="ELO_CS"/>
</dbReference>
<dbReference type="Proteomes" id="UP000189705">
    <property type="component" value="Unplaced"/>
</dbReference>
<evidence type="ECO:0000256" key="7">
    <source>
        <dbReference type="ARBA" id="ARBA00023098"/>
    </source>
</evidence>
<dbReference type="GO" id="GO:0034626">
    <property type="term" value="P:fatty acid elongation, polyunsaturated fatty acid"/>
    <property type="evidence" value="ECO:0007669"/>
    <property type="project" value="TreeGrafter"/>
</dbReference>
<dbReference type="PROSITE" id="PS01188">
    <property type="entry name" value="ELO"/>
    <property type="match status" value="1"/>
</dbReference>
<dbReference type="Pfam" id="PF01151">
    <property type="entry name" value="ELO"/>
    <property type="match status" value="1"/>
</dbReference>
<keyword evidence="2 10" id="KW-0444">Lipid biosynthesis</keyword>
<evidence type="ECO:0000313" key="12">
    <source>
        <dbReference type="RefSeq" id="XP_025066387.1"/>
    </source>
</evidence>
<comment type="similarity">
    <text evidence="10">Belongs to the ELO family.</text>
</comment>
<keyword evidence="11" id="KW-1185">Reference proteome</keyword>
<feature type="transmembrane region" description="Helical" evidence="10">
    <location>
        <begin position="6"/>
        <end position="22"/>
    </location>
</feature>
<keyword evidence="9 10" id="KW-0275">Fatty acid biosynthesis</keyword>
<name>A0A3Q0H3W7_ALLSI</name>
<feature type="transmembrane region" description="Helical" evidence="10">
    <location>
        <begin position="82"/>
        <end position="103"/>
    </location>
</feature>
<keyword evidence="7 10" id="KW-0443">Lipid metabolism</keyword>
<proteinExistence type="inferred from homology"/>
<sequence>MQKSFSFSLAYVLLIFGGQYVMKERRGYNLRMPLALWSFSLALFSILGIMRTGEYMRFRLSTSGFKQSVCDRGFYTGPICKFWAFLFVMSKVLELGDTVFIVLRKQKLLFLHWYHHITVLMYSWYAYKDMVAGGGWFMTMNYGVHAFMYSYYTVRAAGLKVPRSLAMVITFTQILQMVMGTTVTILAYSWMQDENCYTSWRQIFWGFIFQAKQL</sequence>
<keyword evidence="4 10" id="KW-0812">Transmembrane</keyword>
<dbReference type="RefSeq" id="XP_025066387.1">
    <property type="nucleotide sequence ID" value="XM_025210602.1"/>
</dbReference>
<accession>A0A3Q0H3W7</accession>
<keyword evidence="8 10" id="KW-0472">Membrane</keyword>
<evidence type="ECO:0000256" key="6">
    <source>
        <dbReference type="ARBA" id="ARBA00022989"/>
    </source>
</evidence>
<keyword evidence="6 10" id="KW-1133">Transmembrane helix</keyword>
<evidence type="ECO:0000313" key="11">
    <source>
        <dbReference type="Proteomes" id="UP000189705"/>
    </source>
</evidence>
<dbReference type="PANTHER" id="PTHR11157:SF68">
    <property type="entry name" value="ELONGATION OF VERY LONG CHAIN FATTY ACIDS PROTEIN 3"/>
    <property type="match status" value="1"/>
</dbReference>
<keyword evidence="3 10" id="KW-0808">Transferase</keyword>
<feature type="transmembrane region" description="Helical" evidence="10">
    <location>
        <begin position="164"/>
        <end position="191"/>
    </location>
</feature>
<dbReference type="CTD" id="83401"/>
<dbReference type="GO" id="GO:0030148">
    <property type="term" value="P:sphingolipid biosynthetic process"/>
    <property type="evidence" value="ECO:0007669"/>
    <property type="project" value="TreeGrafter"/>
</dbReference>
<evidence type="ECO:0000256" key="8">
    <source>
        <dbReference type="ARBA" id="ARBA00023136"/>
    </source>
</evidence>
<evidence type="ECO:0000256" key="4">
    <source>
        <dbReference type="ARBA" id="ARBA00022692"/>
    </source>
</evidence>